<gene>
    <name evidence="2" type="ORF">G4D63_02315</name>
</gene>
<dbReference type="RefSeq" id="WP_163177284.1">
    <property type="nucleotide sequence ID" value="NZ_JAAIWM010000001.1"/>
</dbReference>
<protein>
    <submittedName>
        <fullName evidence="2">GNAT family N-acetyltransferase</fullName>
    </submittedName>
</protein>
<name>A0A6M0Q2F5_9BACI</name>
<dbReference type="GO" id="GO:0004343">
    <property type="term" value="F:glucosamine 6-phosphate N-acetyltransferase activity"/>
    <property type="evidence" value="ECO:0007669"/>
    <property type="project" value="TreeGrafter"/>
</dbReference>
<organism evidence="2 3">
    <name type="scientific">Bacillus mesophilus</name>
    <dbReference type="NCBI Taxonomy" id="1808955"/>
    <lineage>
        <taxon>Bacteria</taxon>
        <taxon>Bacillati</taxon>
        <taxon>Bacillota</taxon>
        <taxon>Bacilli</taxon>
        <taxon>Bacillales</taxon>
        <taxon>Bacillaceae</taxon>
        <taxon>Bacillus</taxon>
    </lineage>
</organism>
<proteinExistence type="predicted"/>
<dbReference type="Gene3D" id="3.40.630.30">
    <property type="match status" value="1"/>
</dbReference>
<sequence length="141" mass="16180">MNVRVVTNDNEFNDALKVRRLVFIDEQQVPEEEEIDQYEQECTHVVMYDDNKQPIAAGRLRNVDGSGKMERICVLSSHRNLGLGKHVMDHLEMLAKEKGYKKLKLNAQTHAEGFYSKLGYQTISDIFMDAGIPHVTMVKEV</sequence>
<evidence type="ECO:0000313" key="2">
    <source>
        <dbReference type="EMBL" id="NEY70565.1"/>
    </source>
</evidence>
<dbReference type="PANTHER" id="PTHR13355:SF11">
    <property type="entry name" value="GLUCOSAMINE 6-PHOSPHATE N-ACETYLTRANSFERASE"/>
    <property type="match status" value="1"/>
</dbReference>
<evidence type="ECO:0000313" key="3">
    <source>
        <dbReference type="Proteomes" id="UP000481043"/>
    </source>
</evidence>
<dbReference type="InterPro" id="IPR039143">
    <property type="entry name" value="GNPNAT1-like"/>
</dbReference>
<dbReference type="PANTHER" id="PTHR13355">
    <property type="entry name" value="GLUCOSAMINE 6-PHOSPHATE N-ACETYLTRANSFERASE"/>
    <property type="match status" value="1"/>
</dbReference>
<dbReference type="PROSITE" id="PS51186">
    <property type="entry name" value="GNAT"/>
    <property type="match status" value="1"/>
</dbReference>
<dbReference type="InterPro" id="IPR016181">
    <property type="entry name" value="Acyl_CoA_acyltransferase"/>
</dbReference>
<keyword evidence="3" id="KW-1185">Reference proteome</keyword>
<dbReference type="CDD" id="cd04301">
    <property type="entry name" value="NAT_SF"/>
    <property type="match status" value="1"/>
</dbReference>
<dbReference type="AlphaFoldDB" id="A0A6M0Q2F5"/>
<reference evidence="2 3" key="1">
    <citation type="submission" date="2020-02" db="EMBL/GenBank/DDBJ databases">
        <title>Bacillus aquiflavi sp. nov., isolated from yellow water of strong flavor Chinese baijiu in Yibin region of China.</title>
        <authorList>
            <person name="Xie J."/>
        </authorList>
    </citation>
    <scope>NUCLEOTIDE SEQUENCE [LARGE SCALE GENOMIC DNA]</scope>
    <source>
        <strain evidence="2 3">SA4</strain>
    </source>
</reference>
<dbReference type="Proteomes" id="UP000481043">
    <property type="component" value="Unassembled WGS sequence"/>
</dbReference>
<dbReference type="Pfam" id="PF13673">
    <property type="entry name" value="Acetyltransf_10"/>
    <property type="match status" value="1"/>
</dbReference>
<feature type="domain" description="N-acetyltransferase" evidence="1">
    <location>
        <begin position="1"/>
        <end position="141"/>
    </location>
</feature>
<evidence type="ECO:0000259" key="1">
    <source>
        <dbReference type="PROSITE" id="PS51186"/>
    </source>
</evidence>
<keyword evidence="2" id="KW-0808">Transferase</keyword>
<dbReference type="EMBL" id="JAAIWM010000001">
    <property type="protein sequence ID" value="NEY70565.1"/>
    <property type="molecule type" value="Genomic_DNA"/>
</dbReference>
<comment type="caution">
    <text evidence="2">The sequence shown here is derived from an EMBL/GenBank/DDBJ whole genome shotgun (WGS) entry which is preliminary data.</text>
</comment>
<accession>A0A6M0Q2F5</accession>
<dbReference type="InterPro" id="IPR000182">
    <property type="entry name" value="GNAT_dom"/>
</dbReference>
<dbReference type="SUPFAM" id="SSF55729">
    <property type="entry name" value="Acyl-CoA N-acyltransferases (Nat)"/>
    <property type="match status" value="1"/>
</dbReference>